<dbReference type="NCBIfam" id="TIGR01133">
    <property type="entry name" value="murG"/>
    <property type="match status" value="1"/>
</dbReference>
<comment type="caution">
    <text evidence="10">Lacks conserved residue(s) required for the propagation of feature annotation.</text>
</comment>
<evidence type="ECO:0000313" key="14">
    <source>
        <dbReference type="Proteomes" id="UP000630923"/>
    </source>
</evidence>
<dbReference type="Pfam" id="PF03033">
    <property type="entry name" value="Glyco_transf_28"/>
    <property type="match status" value="1"/>
</dbReference>
<reference evidence="13" key="1">
    <citation type="journal article" date="2014" name="Int. J. Syst. Evol. Microbiol.">
        <title>Complete genome sequence of Corynebacterium casei LMG S-19264T (=DSM 44701T), isolated from a smear-ripened cheese.</title>
        <authorList>
            <consortium name="US DOE Joint Genome Institute (JGI-PGF)"/>
            <person name="Walter F."/>
            <person name="Albersmeier A."/>
            <person name="Kalinowski J."/>
            <person name="Ruckert C."/>
        </authorList>
    </citation>
    <scope>NUCLEOTIDE SEQUENCE</scope>
    <source>
        <strain evidence="13">KCTC 42590</strain>
    </source>
</reference>
<evidence type="ECO:0000256" key="4">
    <source>
        <dbReference type="ARBA" id="ARBA00022679"/>
    </source>
</evidence>
<dbReference type="GO" id="GO:0050511">
    <property type="term" value="F:undecaprenyldiphospho-muramoylpentapeptide beta-N-acetylglucosaminyltransferase activity"/>
    <property type="evidence" value="ECO:0007669"/>
    <property type="project" value="UniProtKB-UniRule"/>
</dbReference>
<evidence type="ECO:0000256" key="5">
    <source>
        <dbReference type="ARBA" id="ARBA00022960"/>
    </source>
</evidence>
<comment type="similarity">
    <text evidence="10">Belongs to the glycosyltransferase 28 family. MurG subfamily.</text>
</comment>
<keyword evidence="2 10" id="KW-0132">Cell division</keyword>
<sequence>MTETFHIVVAAGGTGGHMVPAGALADALLARGHRVSLVTDERGNRFTDTFADMPKHVLHTQSHMAGGLMGKIKSLWSIWKSTREVKGLFWTWQPDCVVGFGGYPSMPGILAASAHKIPVVLHEQNAVLGRVNRWMAREALVVALSYDPTARVPAGVKTLFTGNPVRSEILSMKDTPYSYAKGGVLNLLILGGSQGARILSDIVPDAVAVYAAGAKAVSIVHQARAEDVDRVQEVYEKAGIDAVVQPFFTDIPDKLMSADLVIARSGASTLSELTVLGRPSILVPLAIAADDHQSANARQLKEVGAAWVLPEAQFTVDVLAGLLEDVTGDEMYLKNAARAAHSCARPKAAEKLADCVLKQIRKKAA</sequence>
<keyword evidence="5 10" id="KW-0133">Cell shape</keyword>
<dbReference type="Gene3D" id="3.40.50.2000">
    <property type="entry name" value="Glycogen Phosphorylase B"/>
    <property type="match status" value="2"/>
</dbReference>
<organism evidence="13 14">
    <name type="scientific">Kordiimonas sediminis</name>
    <dbReference type="NCBI Taxonomy" id="1735581"/>
    <lineage>
        <taxon>Bacteria</taxon>
        <taxon>Pseudomonadati</taxon>
        <taxon>Pseudomonadota</taxon>
        <taxon>Alphaproteobacteria</taxon>
        <taxon>Kordiimonadales</taxon>
        <taxon>Kordiimonadaceae</taxon>
        <taxon>Kordiimonas</taxon>
    </lineage>
</organism>
<accession>A0A919ATX1</accession>
<keyword evidence="3 10" id="KW-0328">Glycosyltransferase</keyword>
<feature type="binding site" evidence="10">
    <location>
        <position position="293"/>
    </location>
    <ligand>
        <name>UDP-N-acetyl-alpha-D-glucosamine</name>
        <dbReference type="ChEBI" id="CHEBI:57705"/>
    </ligand>
</feature>
<dbReference type="GO" id="GO:0008360">
    <property type="term" value="P:regulation of cell shape"/>
    <property type="evidence" value="ECO:0007669"/>
    <property type="project" value="UniProtKB-KW"/>
</dbReference>
<dbReference type="GO" id="GO:0071555">
    <property type="term" value="P:cell wall organization"/>
    <property type="evidence" value="ECO:0007669"/>
    <property type="project" value="UniProtKB-KW"/>
</dbReference>
<feature type="domain" description="Glycosyltransferase family 28 N-terminal" evidence="11">
    <location>
        <begin position="7"/>
        <end position="140"/>
    </location>
</feature>
<dbReference type="EMBL" id="BNCI01000002">
    <property type="protein sequence ID" value="GHF23149.1"/>
    <property type="molecule type" value="Genomic_DNA"/>
</dbReference>
<dbReference type="CDD" id="cd03785">
    <property type="entry name" value="GT28_MurG"/>
    <property type="match status" value="1"/>
</dbReference>
<comment type="function">
    <text evidence="10">Cell wall formation. Catalyzes the transfer of a GlcNAc subunit on undecaprenyl-pyrophosphoryl-MurNAc-pentapeptide (lipid intermediate I) to form undecaprenyl-pyrophosphoryl-MurNAc-(pentapeptide)GlcNAc (lipid intermediate II).</text>
</comment>
<comment type="subcellular location">
    <subcellularLocation>
        <location evidence="10">Cell membrane</location>
        <topology evidence="10">Peripheral membrane protein</topology>
        <orientation evidence="10">Cytoplasmic side</orientation>
    </subcellularLocation>
</comment>
<comment type="caution">
    <text evidence="13">The sequence shown here is derived from an EMBL/GenBank/DDBJ whole genome shotgun (WGS) entry which is preliminary data.</text>
</comment>
<keyword evidence="1 10" id="KW-1003">Cell membrane</keyword>
<evidence type="ECO:0000256" key="1">
    <source>
        <dbReference type="ARBA" id="ARBA00022475"/>
    </source>
</evidence>
<proteinExistence type="inferred from homology"/>
<evidence type="ECO:0000256" key="2">
    <source>
        <dbReference type="ARBA" id="ARBA00022618"/>
    </source>
</evidence>
<feature type="binding site" evidence="10">
    <location>
        <position position="193"/>
    </location>
    <ligand>
        <name>UDP-N-acetyl-alpha-D-glucosamine</name>
        <dbReference type="ChEBI" id="CHEBI:57705"/>
    </ligand>
</feature>
<evidence type="ECO:0000256" key="7">
    <source>
        <dbReference type="ARBA" id="ARBA00023136"/>
    </source>
</evidence>
<dbReference type="GO" id="GO:0009252">
    <property type="term" value="P:peptidoglycan biosynthetic process"/>
    <property type="evidence" value="ECO:0007669"/>
    <property type="project" value="UniProtKB-UniRule"/>
</dbReference>
<reference evidence="13" key="2">
    <citation type="submission" date="2020-09" db="EMBL/GenBank/DDBJ databases">
        <authorList>
            <person name="Sun Q."/>
            <person name="Kim S."/>
        </authorList>
    </citation>
    <scope>NUCLEOTIDE SEQUENCE</scope>
    <source>
        <strain evidence="13">KCTC 42590</strain>
    </source>
</reference>
<evidence type="ECO:0000256" key="6">
    <source>
        <dbReference type="ARBA" id="ARBA00022984"/>
    </source>
</evidence>
<evidence type="ECO:0000256" key="9">
    <source>
        <dbReference type="ARBA" id="ARBA00023316"/>
    </source>
</evidence>
<feature type="binding site" evidence="10">
    <location>
        <position position="166"/>
    </location>
    <ligand>
        <name>UDP-N-acetyl-alpha-D-glucosamine</name>
        <dbReference type="ChEBI" id="CHEBI:57705"/>
    </ligand>
</feature>
<dbReference type="EC" id="2.4.1.227" evidence="10"/>
<dbReference type="GO" id="GO:0051301">
    <property type="term" value="P:cell division"/>
    <property type="evidence" value="ECO:0007669"/>
    <property type="project" value="UniProtKB-KW"/>
</dbReference>
<feature type="domain" description="Glycosyl transferase family 28 C-terminal" evidence="12">
    <location>
        <begin position="187"/>
        <end position="350"/>
    </location>
</feature>
<dbReference type="RefSeq" id="WP_191251951.1">
    <property type="nucleotide sequence ID" value="NZ_BNCI01000002.1"/>
</dbReference>
<dbReference type="InterPro" id="IPR007235">
    <property type="entry name" value="Glyco_trans_28_C"/>
</dbReference>
<dbReference type="Pfam" id="PF04101">
    <property type="entry name" value="Glyco_tran_28_C"/>
    <property type="match status" value="1"/>
</dbReference>
<keyword evidence="9 10" id="KW-0961">Cell wall biogenesis/degradation</keyword>
<evidence type="ECO:0000256" key="3">
    <source>
        <dbReference type="ARBA" id="ARBA00022676"/>
    </source>
</evidence>
<keyword evidence="7 10" id="KW-0472">Membrane</keyword>
<dbReference type="InterPro" id="IPR006009">
    <property type="entry name" value="GlcNAc_MurG"/>
</dbReference>
<dbReference type="GO" id="GO:0005886">
    <property type="term" value="C:plasma membrane"/>
    <property type="evidence" value="ECO:0007669"/>
    <property type="project" value="UniProtKB-SubCell"/>
</dbReference>
<protein>
    <recommendedName>
        <fullName evidence="10">UDP-N-acetylglucosamine--N-acetylmuramyl-(pentapeptide) pyrophosphoryl-undecaprenol N-acetylglucosamine transferase</fullName>
        <ecNumber evidence="10">2.4.1.227</ecNumber>
    </recommendedName>
    <alternativeName>
        <fullName evidence="10">Undecaprenyl-PP-MurNAc-pentapeptide-UDPGlcNAc GlcNAc transferase</fullName>
    </alternativeName>
</protein>
<dbReference type="PANTHER" id="PTHR21015">
    <property type="entry name" value="UDP-N-ACETYLGLUCOSAMINE--N-ACETYLMURAMYL-(PENTAPEPTIDE) PYROPHOSPHORYL-UNDECAPRENOL N-ACETYLGLUCOSAMINE TRANSFERASE 1"/>
    <property type="match status" value="1"/>
</dbReference>
<keyword evidence="8 10" id="KW-0131">Cell cycle</keyword>
<feature type="binding site" evidence="10">
    <location>
        <begin position="14"/>
        <end position="16"/>
    </location>
    <ligand>
        <name>UDP-N-acetyl-alpha-D-glucosamine</name>
        <dbReference type="ChEBI" id="CHEBI:57705"/>
    </ligand>
</feature>
<dbReference type="GO" id="GO:0005975">
    <property type="term" value="P:carbohydrate metabolic process"/>
    <property type="evidence" value="ECO:0007669"/>
    <property type="project" value="InterPro"/>
</dbReference>
<evidence type="ECO:0000256" key="8">
    <source>
        <dbReference type="ARBA" id="ARBA00023306"/>
    </source>
</evidence>
<dbReference type="InterPro" id="IPR004276">
    <property type="entry name" value="GlycoTrans_28_N"/>
</dbReference>
<dbReference type="HAMAP" id="MF_00033">
    <property type="entry name" value="MurG"/>
    <property type="match status" value="1"/>
</dbReference>
<dbReference type="Proteomes" id="UP000630923">
    <property type="component" value="Unassembled WGS sequence"/>
</dbReference>
<comment type="catalytic activity">
    <reaction evidence="10">
        <text>di-trans,octa-cis-undecaprenyl diphospho-N-acetyl-alpha-D-muramoyl-L-alanyl-D-glutamyl-meso-2,6-diaminopimeloyl-D-alanyl-D-alanine + UDP-N-acetyl-alpha-D-glucosamine = di-trans,octa-cis-undecaprenyl diphospho-[N-acetyl-alpha-D-glucosaminyl-(1-&gt;4)]-N-acetyl-alpha-D-muramoyl-L-alanyl-D-glutamyl-meso-2,6-diaminopimeloyl-D-alanyl-D-alanine + UDP + H(+)</text>
        <dbReference type="Rhea" id="RHEA:31227"/>
        <dbReference type="ChEBI" id="CHEBI:15378"/>
        <dbReference type="ChEBI" id="CHEBI:57705"/>
        <dbReference type="ChEBI" id="CHEBI:58223"/>
        <dbReference type="ChEBI" id="CHEBI:61387"/>
        <dbReference type="ChEBI" id="CHEBI:61388"/>
        <dbReference type="EC" id="2.4.1.227"/>
    </reaction>
</comment>
<keyword evidence="14" id="KW-1185">Reference proteome</keyword>
<evidence type="ECO:0000256" key="10">
    <source>
        <dbReference type="HAMAP-Rule" id="MF_00033"/>
    </source>
</evidence>
<feature type="binding site" evidence="10">
    <location>
        <position position="125"/>
    </location>
    <ligand>
        <name>UDP-N-acetyl-alpha-D-glucosamine</name>
        <dbReference type="ChEBI" id="CHEBI:57705"/>
    </ligand>
</feature>
<keyword evidence="6 10" id="KW-0573">Peptidoglycan synthesis</keyword>
<evidence type="ECO:0000259" key="11">
    <source>
        <dbReference type="Pfam" id="PF03033"/>
    </source>
</evidence>
<evidence type="ECO:0000313" key="13">
    <source>
        <dbReference type="EMBL" id="GHF23149.1"/>
    </source>
</evidence>
<keyword evidence="4 10" id="KW-0808">Transferase</keyword>
<evidence type="ECO:0000259" key="12">
    <source>
        <dbReference type="Pfam" id="PF04101"/>
    </source>
</evidence>
<dbReference type="AlphaFoldDB" id="A0A919ATX1"/>
<dbReference type="SUPFAM" id="SSF53756">
    <property type="entry name" value="UDP-Glycosyltransferase/glycogen phosphorylase"/>
    <property type="match status" value="1"/>
</dbReference>
<name>A0A919ATX1_9PROT</name>
<dbReference type="PANTHER" id="PTHR21015:SF22">
    <property type="entry name" value="GLYCOSYLTRANSFERASE"/>
    <property type="match status" value="1"/>
</dbReference>
<gene>
    <name evidence="10 13" type="primary">murG</name>
    <name evidence="13" type="ORF">GCM10017044_16960</name>
</gene>
<comment type="pathway">
    <text evidence="10">Cell wall biogenesis; peptidoglycan biosynthesis.</text>
</comment>